<sequence>MMVLLGLSPGHTHSNVERFQDLMGLSSLSLKALWHGSKRWWRSSTRVTSSNNFWVGLALDQGPLGGWLCPAANRKQYSGLRGHTYSVLFLFTVPSSQRGYLSRGSSEEKTL</sequence>
<evidence type="ECO:0000313" key="2">
    <source>
        <dbReference type="Proteomes" id="UP000803844"/>
    </source>
</evidence>
<dbReference type="EMBL" id="MU032344">
    <property type="protein sequence ID" value="KAF3770959.1"/>
    <property type="molecule type" value="Genomic_DNA"/>
</dbReference>
<dbReference type="RefSeq" id="XP_040781920.1">
    <property type="nucleotide sequence ID" value="XM_040922472.1"/>
</dbReference>
<dbReference type="Proteomes" id="UP000803844">
    <property type="component" value="Unassembled WGS sequence"/>
</dbReference>
<accession>A0A9P5CTS5</accession>
<protein>
    <submittedName>
        <fullName evidence="1">Uncharacterized protein</fullName>
    </submittedName>
</protein>
<dbReference type="GeneID" id="63839601"/>
<comment type="caution">
    <text evidence="1">The sequence shown here is derived from an EMBL/GenBank/DDBJ whole genome shotgun (WGS) entry which is preliminary data.</text>
</comment>
<organism evidence="1 2">
    <name type="scientific">Cryphonectria parasitica (strain ATCC 38755 / EP155)</name>
    <dbReference type="NCBI Taxonomy" id="660469"/>
    <lineage>
        <taxon>Eukaryota</taxon>
        <taxon>Fungi</taxon>
        <taxon>Dikarya</taxon>
        <taxon>Ascomycota</taxon>
        <taxon>Pezizomycotina</taxon>
        <taxon>Sordariomycetes</taxon>
        <taxon>Sordariomycetidae</taxon>
        <taxon>Diaporthales</taxon>
        <taxon>Cryphonectriaceae</taxon>
        <taxon>Cryphonectria-Endothia species complex</taxon>
        <taxon>Cryphonectria</taxon>
    </lineage>
</organism>
<keyword evidence="2" id="KW-1185">Reference proteome</keyword>
<name>A0A9P5CTS5_CRYP1</name>
<reference evidence="1" key="1">
    <citation type="journal article" date="2020" name="Phytopathology">
        <title>Genome sequence of the chestnut blight fungus Cryphonectria parasitica EP155: A fundamental resource for an archetypical invasive plant pathogen.</title>
        <authorList>
            <person name="Crouch J.A."/>
            <person name="Dawe A."/>
            <person name="Aerts A."/>
            <person name="Barry K."/>
            <person name="Churchill A.C.L."/>
            <person name="Grimwood J."/>
            <person name="Hillman B."/>
            <person name="Milgroom M.G."/>
            <person name="Pangilinan J."/>
            <person name="Smith M."/>
            <person name="Salamov A."/>
            <person name="Schmutz J."/>
            <person name="Yadav J."/>
            <person name="Grigoriev I.V."/>
            <person name="Nuss D."/>
        </authorList>
    </citation>
    <scope>NUCLEOTIDE SEQUENCE</scope>
    <source>
        <strain evidence="1">EP155</strain>
    </source>
</reference>
<dbReference type="AlphaFoldDB" id="A0A9P5CTS5"/>
<evidence type="ECO:0000313" key="1">
    <source>
        <dbReference type="EMBL" id="KAF3770959.1"/>
    </source>
</evidence>
<gene>
    <name evidence="1" type="ORF">M406DRAFT_349478</name>
</gene>
<proteinExistence type="predicted"/>